<dbReference type="GO" id="GO:0006631">
    <property type="term" value="P:fatty acid metabolic process"/>
    <property type="evidence" value="ECO:0007669"/>
    <property type="project" value="InterPro"/>
</dbReference>
<keyword evidence="6" id="KW-0520">NAD</keyword>
<dbReference type="EC" id="1.1.1.45" evidence="7"/>
<comment type="subunit">
    <text evidence="3">Homodimer.</text>
</comment>
<dbReference type="PIRSF" id="PIRSF000105">
    <property type="entry name" value="HCDH"/>
    <property type="match status" value="1"/>
</dbReference>
<evidence type="ECO:0000259" key="9">
    <source>
        <dbReference type="Pfam" id="PF00725"/>
    </source>
</evidence>
<evidence type="ECO:0000256" key="1">
    <source>
        <dbReference type="ARBA" id="ARBA00004496"/>
    </source>
</evidence>
<dbReference type="InterPro" id="IPR006108">
    <property type="entry name" value="3HC_DH_C"/>
</dbReference>
<feature type="domain" description="3-hydroxyacyl-CoA dehydrogenase C-terminal" evidence="9">
    <location>
        <begin position="182"/>
        <end position="280"/>
    </location>
</feature>
<dbReference type="Proteomes" id="UP000826802">
    <property type="component" value="Chromosome"/>
</dbReference>
<protein>
    <recommendedName>
        <fullName evidence="8">L-gulonate 3-dehydrogenase</fullName>
        <ecNumber evidence="7">1.1.1.45</ecNumber>
    </recommendedName>
    <alternativeName>
        <fullName evidence="8">L-gulonate 3-dehydrogenase</fullName>
    </alternativeName>
</protein>
<dbReference type="InterPro" id="IPR006176">
    <property type="entry name" value="3-OHacyl-CoA_DH_NAD-bd"/>
</dbReference>
<evidence type="ECO:0000256" key="2">
    <source>
        <dbReference type="ARBA" id="ARBA00009463"/>
    </source>
</evidence>
<name>A0AAJ4P927_9STAP</name>
<evidence type="ECO:0000313" key="11">
    <source>
        <dbReference type="EMBL" id="QYA42887.1"/>
    </source>
</evidence>
<evidence type="ECO:0000259" key="10">
    <source>
        <dbReference type="Pfam" id="PF02737"/>
    </source>
</evidence>
<reference evidence="11 12" key="1">
    <citation type="submission" date="2021-07" db="EMBL/GenBank/DDBJ databases">
        <title>Prevalence and characterization of methicillin-resistant Macrococcus spp. in food producing animals and meat in Switzerland in 2019.</title>
        <authorList>
            <person name="Keller J.E."/>
            <person name="Schwendener S."/>
            <person name="Neuenschwander J."/>
            <person name="Overesch G."/>
            <person name="Perreten V."/>
        </authorList>
    </citation>
    <scope>NUCLEOTIDE SEQUENCE [LARGE SCALE GENOMIC DNA]</scope>
    <source>
        <strain evidence="11 12">19Msa0936</strain>
    </source>
</reference>
<evidence type="ECO:0000313" key="12">
    <source>
        <dbReference type="Proteomes" id="UP000826802"/>
    </source>
</evidence>
<keyword evidence="12" id="KW-1185">Reference proteome</keyword>
<evidence type="ECO:0000256" key="8">
    <source>
        <dbReference type="ARBA" id="ARBA00042709"/>
    </source>
</evidence>
<evidence type="ECO:0000256" key="4">
    <source>
        <dbReference type="ARBA" id="ARBA00022553"/>
    </source>
</evidence>
<dbReference type="Pfam" id="PF02737">
    <property type="entry name" value="3HCDH_N"/>
    <property type="match status" value="1"/>
</dbReference>
<dbReference type="EMBL" id="CP079981">
    <property type="protein sequence ID" value="QYA42887.1"/>
    <property type="molecule type" value="Genomic_DNA"/>
</dbReference>
<evidence type="ECO:0000256" key="6">
    <source>
        <dbReference type="ARBA" id="ARBA00023027"/>
    </source>
</evidence>
<dbReference type="GO" id="GO:0070403">
    <property type="term" value="F:NAD+ binding"/>
    <property type="evidence" value="ECO:0007669"/>
    <property type="project" value="InterPro"/>
</dbReference>
<comment type="subcellular location">
    <subcellularLocation>
        <location evidence="1">Cytoplasm</location>
    </subcellularLocation>
</comment>
<comment type="similarity">
    <text evidence="2">Belongs to the 3-hydroxyacyl-CoA dehydrogenase family.</text>
</comment>
<dbReference type="AlphaFoldDB" id="A0AAJ4P927"/>
<evidence type="ECO:0000256" key="5">
    <source>
        <dbReference type="ARBA" id="ARBA00023002"/>
    </source>
</evidence>
<gene>
    <name evidence="11" type="ORF">KYI11_02870</name>
</gene>
<dbReference type="PANTHER" id="PTHR48075">
    <property type="entry name" value="3-HYDROXYACYL-COA DEHYDROGENASE FAMILY PROTEIN"/>
    <property type="match status" value="1"/>
</dbReference>
<proteinExistence type="inferred from homology"/>
<keyword evidence="4" id="KW-0597">Phosphoprotein</keyword>
<dbReference type="PANTHER" id="PTHR48075:SF1">
    <property type="entry name" value="LAMBDA-CRYSTALLIN HOMOLOG"/>
    <property type="match status" value="1"/>
</dbReference>
<keyword evidence="5" id="KW-0560">Oxidoreductase</keyword>
<evidence type="ECO:0000256" key="3">
    <source>
        <dbReference type="ARBA" id="ARBA00011738"/>
    </source>
</evidence>
<dbReference type="RefSeq" id="WP_219503655.1">
    <property type="nucleotide sequence ID" value="NZ_CP079981.1"/>
</dbReference>
<feature type="domain" description="3-hydroxyacyl-CoA dehydrogenase NAD binding" evidence="10">
    <location>
        <begin position="2"/>
        <end position="178"/>
    </location>
</feature>
<dbReference type="Pfam" id="PF00725">
    <property type="entry name" value="3HCDH"/>
    <property type="match status" value="1"/>
</dbReference>
<dbReference type="InterPro" id="IPR022694">
    <property type="entry name" value="3-OHacyl-CoA_DH"/>
</dbReference>
<evidence type="ECO:0000256" key="7">
    <source>
        <dbReference type="ARBA" id="ARBA00038962"/>
    </source>
</evidence>
<accession>A0AAJ4P927</accession>
<sequence>MTVTILGAGIMGRTIALSFALANINVNLYDVTNESLELAQKKILEHLEIQKEYNLVDDETKIMSHINFVDNLEEAVKESEFIIEAVPEILKIKEALYSKLSDLLTEDIIVASNTSTFSLEKLQKLYHYKDKICITHYFNPAHLVPLVEVVTNSMTEQDISFVKTLLEKSGKEVILLNQDIDGFVANRLQAALLREAFNLVENNIATFEDIVKAVKFGPGLRWALNGPFEIADFGGLDTWDKVVSNLFPDLSNRQDTPEKLTQKNKLNELGTKTGKGFYDYSKVDLVNAEKDREKQMIEILITKNK</sequence>
<organism evidence="11 12">
    <name type="scientific">Macrococcoides bohemicum</name>
    <dbReference type="NCBI Taxonomy" id="1903056"/>
    <lineage>
        <taxon>Bacteria</taxon>
        <taxon>Bacillati</taxon>
        <taxon>Bacillota</taxon>
        <taxon>Bacilli</taxon>
        <taxon>Bacillales</taxon>
        <taxon>Staphylococcaceae</taxon>
        <taxon>Macrococcoides</taxon>
    </lineage>
</organism>
<dbReference type="GO" id="GO:0050104">
    <property type="term" value="F:L-gulonate 3-dehydrogenase activity"/>
    <property type="evidence" value="ECO:0007669"/>
    <property type="project" value="TreeGrafter"/>
</dbReference>